<evidence type="ECO:0000313" key="2">
    <source>
        <dbReference type="Proteomes" id="UP000499080"/>
    </source>
</evidence>
<gene>
    <name evidence="1" type="ORF">AVEN_129250_1</name>
</gene>
<proteinExistence type="predicted"/>
<organism evidence="1 2">
    <name type="scientific">Araneus ventricosus</name>
    <name type="common">Orbweaver spider</name>
    <name type="synonym">Epeira ventricosa</name>
    <dbReference type="NCBI Taxonomy" id="182803"/>
    <lineage>
        <taxon>Eukaryota</taxon>
        <taxon>Metazoa</taxon>
        <taxon>Ecdysozoa</taxon>
        <taxon>Arthropoda</taxon>
        <taxon>Chelicerata</taxon>
        <taxon>Arachnida</taxon>
        <taxon>Araneae</taxon>
        <taxon>Araneomorphae</taxon>
        <taxon>Entelegynae</taxon>
        <taxon>Araneoidea</taxon>
        <taxon>Araneidae</taxon>
        <taxon>Araneus</taxon>
    </lineage>
</organism>
<accession>A0A4Y2RBL8</accession>
<comment type="caution">
    <text evidence="1">The sequence shown here is derived from an EMBL/GenBank/DDBJ whole genome shotgun (WGS) entry which is preliminary data.</text>
</comment>
<reference evidence="1 2" key="1">
    <citation type="journal article" date="2019" name="Sci. Rep.">
        <title>Orb-weaving spider Araneus ventricosus genome elucidates the spidroin gene catalogue.</title>
        <authorList>
            <person name="Kono N."/>
            <person name="Nakamura H."/>
            <person name="Ohtoshi R."/>
            <person name="Moran D.A.P."/>
            <person name="Shinohara A."/>
            <person name="Yoshida Y."/>
            <person name="Fujiwara M."/>
            <person name="Mori M."/>
            <person name="Tomita M."/>
            <person name="Arakawa K."/>
        </authorList>
    </citation>
    <scope>NUCLEOTIDE SEQUENCE [LARGE SCALE GENOMIC DNA]</scope>
</reference>
<name>A0A4Y2RBL8_ARAVE</name>
<protein>
    <submittedName>
        <fullName evidence="1">Uncharacterized protein</fullName>
    </submittedName>
</protein>
<dbReference type="AlphaFoldDB" id="A0A4Y2RBL8"/>
<dbReference type="Proteomes" id="UP000499080">
    <property type="component" value="Unassembled WGS sequence"/>
</dbReference>
<keyword evidence="2" id="KW-1185">Reference proteome</keyword>
<dbReference type="EMBL" id="BGPR01016465">
    <property type="protein sequence ID" value="GBN73113.1"/>
    <property type="molecule type" value="Genomic_DNA"/>
</dbReference>
<sequence>MYRGGEDRCHFKGDAGNKHVFIHTSNRSHAFGPGADILISKTQSKTETSEGWDTSNHIQNKTDVIIHRRNAIYSAKHFPQHVRIMVDRLGGRLELG</sequence>
<evidence type="ECO:0000313" key="1">
    <source>
        <dbReference type="EMBL" id="GBN73113.1"/>
    </source>
</evidence>